<dbReference type="GO" id="GO:0003676">
    <property type="term" value="F:nucleic acid binding"/>
    <property type="evidence" value="ECO:0007669"/>
    <property type="project" value="InterPro"/>
</dbReference>
<evidence type="ECO:0000313" key="2">
    <source>
        <dbReference type="EMBL" id="MBD2181025.1"/>
    </source>
</evidence>
<dbReference type="InterPro" id="IPR043128">
    <property type="entry name" value="Rev_trsase/Diguanyl_cyclase"/>
</dbReference>
<evidence type="ECO:0000313" key="3">
    <source>
        <dbReference type="Proteomes" id="UP000641646"/>
    </source>
</evidence>
<dbReference type="SUPFAM" id="SSF56672">
    <property type="entry name" value="DNA/RNA polymerases"/>
    <property type="match status" value="1"/>
</dbReference>
<reference evidence="2" key="2">
    <citation type="submission" date="2020-08" db="EMBL/GenBank/DDBJ databases">
        <authorList>
            <person name="Chen M."/>
            <person name="Teng W."/>
            <person name="Zhao L."/>
            <person name="Hu C."/>
            <person name="Zhou Y."/>
            <person name="Han B."/>
            <person name="Song L."/>
            <person name="Shu W."/>
        </authorList>
    </citation>
    <scope>NUCLEOTIDE SEQUENCE</scope>
    <source>
        <strain evidence="2">FACHB-1375</strain>
    </source>
</reference>
<dbReference type="InterPro" id="IPR002711">
    <property type="entry name" value="HNH"/>
</dbReference>
<dbReference type="InterPro" id="IPR025960">
    <property type="entry name" value="RVT_N"/>
</dbReference>
<dbReference type="InterPro" id="IPR043502">
    <property type="entry name" value="DNA/RNA_pol_sf"/>
</dbReference>
<comment type="caution">
    <text evidence="2">The sequence shown here is derived from an EMBL/GenBank/DDBJ whole genome shotgun (WGS) entry which is preliminary data.</text>
</comment>
<dbReference type="GO" id="GO:0008270">
    <property type="term" value="F:zinc ion binding"/>
    <property type="evidence" value="ECO:0007669"/>
    <property type="project" value="InterPro"/>
</dbReference>
<dbReference type="CDD" id="cd00085">
    <property type="entry name" value="HNHc"/>
    <property type="match status" value="1"/>
</dbReference>
<accession>A0A926ZFN3</accession>
<dbReference type="Pfam" id="PF13655">
    <property type="entry name" value="RVT_N"/>
    <property type="match status" value="1"/>
</dbReference>
<dbReference type="GO" id="GO:0004519">
    <property type="term" value="F:endonuclease activity"/>
    <property type="evidence" value="ECO:0007669"/>
    <property type="project" value="InterPro"/>
</dbReference>
<evidence type="ECO:0000259" key="1">
    <source>
        <dbReference type="PROSITE" id="PS50878"/>
    </source>
</evidence>
<dbReference type="Pfam" id="PF00078">
    <property type="entry name" value="RVT_1"/>
    <property type="match status" value="1"/>
</dbReference>
<dbReference type="InterPro" id="IPR030931">
    <property type="entry name" value="Group_II_RT_mat"/>
</dbReference>
<reference evidence="2" key="1">
    <citation type="journal article" date="2015" name="ISME J.">
        <title>Draft Genome Sequence of Streptomyces incarnatus NRRL8089, which Produces the Nucleoside Antibiotic Sinefungin.</title>
        <authorList>
            <person name="Oshima K."/>
            <person name="Hattori M."/>
            <person name="Shimizu H."/>
            <person name="Fukuda K."/>
            <person name="Nemoto M."/>
            <person name="Inagaki K."/>
            <person name="Tamura T."/>
        </authorList>
    </citation>
    <scope>NUCLEOTIDE SEQUENCE</scope>
    <source>
        <strain evidence="2">FACHB-1375</strain>
    </source>
</reference>
<gene>
    <name evidence="2" type="primary">ltrA</name>
    <name evidence="2" type="ORF">H6G03_07915</name>
</gene>
<dbReference type="SMART" id="SM00507">
    <property type="entry name" value="HNHc"/>
    <property type="match status" value="1"/>
</dbReference>
<keyword evidence="2" id="KW-0695">RNA-directed DNA polymerase</keyword>
<dbReference type="NCBIfam" id="TIGR04416">
    <property type="entry name" value="group_II_RT_mat"/>
    <property type="match status" value="1"/>
</dbReference>
<organism evidence="2 3">
    <name type="scientific">Aerosakkonema funiforme FACHB-1375</name>
    <dbReference type="NCBI Taxonomy" id="2949571"/>
    <lineage>
        <taxon>Bacteria</taxon>
        <taxon>Bacillati</taxon>
        <taxon>Cyanobacteriota</taxon>
        <taxon>Cyanophyceae</taxon>
        <taxon>Oscillatoriophycideae</taxon>
        <taxon>Aerosakkonematales</taxon>
        <taxon>Aerosakkonemataceae</taxon>
        <taxon>Aerosakkonema</taxon>
    </lineage>
</organism>
<keyword evidence="2" id="KW-0808">Transferase</keyword>
<dbReference type="AlphaFoldDB" id="A0A926ZFN3"/>
<dbReference type="Gene3D" id="1.10.30.50">
    <property type="match status" value="1"/>
</dbReference>
<dbReference type="InterPro" id="IPR051083">
    <property type="entry name" value="GrpII_Intron_Splice-Mob/Def"/>
</dbReference>
<keyword evidence="2" id="KW-0548">Nucleotidyltransferase</keyword>
<dbReference type="PANTHER" id="PTHR34047">
    <property type="entry name" value="NUCLEAR INTRON MATURASE 1, MITOCHONDRIAL-RELATED"/>
    <property type="match status" value="1"/>
</dbReference>
<dbReference type="EC" id="2.7.7.49" evidence="2"/>
<proteinExistence type="predicted"/>
<dbReference type="InterPro" id="IPR003615">
    <property type="entry name" value="HNH_nuc"/>
</dbReference>
<keyword evidence="3" id="KW-1185">Reference proteome</keyword>
<dbReference type="InterPro" id="IPR000477">
    <property type="entry name" value="RT_dom"/>
</dbReference>
<dbReference type="Pfam" id="PF01844">
    <property type="entry name" value="HNH"/>
    <property type="match status" value="1"/>
</dbReference>
<dbReference type="EMBL" id="JACJPW010000015">
    <property type="protein sequence ID" value="MBD2181025.1"/>
    <property type="molecule type" value="Genomic_DNA"/>
</dbReference>
<dbReference type="Proteomes" id="UP000641646">
    <property type="component" value="Unassembled WGS sequence"/>
</dbReference>
<dbReference type="Gene3D" id="3.30.70.270">
    <property type="match status" value="1"/>
</dbReference>
<dbReference type="Pfam" id="PF08388">
    <property type="entry name" value="GIIM"/>
    <property type="match status" value="1"/>
</dbReference>
<sequence length="570" mass="66415">MKDRIGNEIGAEVLPEKWTDLKWKTATKVVRNLRRRIYRATQRKEWNKVRSLTKLMLKSKSNLLLAVRRVTQLNQGKKTAGVDNQLALSPQMRIQLINEILKLSPWKAKPAKRIYIPKSNGKKRPLGIPTVKDRVMQAVVKNALEPSWEARFEANSYGFRPGRSCHDAMEQVHARLRKGGDEWILDADIKGAFDHISHEYILNAIGEIPSKELIKQWLKAGYVDANKFNPTETGTPQGGIISPLLANIALDGLEGEVLSNHQKVKQSKSKEYKGKTYYTNRYYPKFGYIRYADDFLVTAETKEDLEAVLPEIKEWLKKRGLELNEEKTSIVNKRDGFNFLGFTIRSYSDGTTLCKPQKEKMITKLREIRGWLKRHKTVKPEEVINHLNPIIRGWANYYRHCSSKEILATFNHRIVQMLWQWCKRRHHRKHLKWVKNKYFTVLRNDHWTFFADTKDRTGKRKRLYLLDASDIPILRHTKIEGINSPDDPTQVDYWNKRQTKLGSSVWAKGSKLYKVAQFQQWRCPECGDYLLNGEKIHTHHLTKVTDGGTDDIDNLIHLHQICHQKVHGTK</sequence>
<protein>
    <submittedName>
        <fullName evidence="2">Group II intron reverse transcriptase/maturase</fullName>
        <ecNumber evidence="2">2.7.7.49</ecNumber>
    </submittedName>
</protein>
<dbReference type="PROSITE" id="PS50878">
    <property type="entry name" value="RT_POL"/>
    <property type="match status" value="1"/>
</dbReference>
<dbReference type="InterPro" id="IPR013597">
    <property type="entry name" value="Mat_intron_G2"/>
</dbReference>
<name>A0A926ZFN3_9CYAN</name>
<dbReference type="GO" id="GO:0003964">
    <property type="term" value="F:RNA-directed DNA polymerase activity"/>
    <property type="evidence" value="ECO:0007669"/>
    <property type="project" value="UniProtKB-KW"/>
</dbReference>
<feature type="domain" description="Reverse transcriptase" evidence="1">
    <location>
        <begin position="97"/>
        <end position="344"/>
    </location>
</feature>
<dbReference type="RefSeq" id="WP_190463789.1">
    <property type="nucleotide sequence ID" value="NZ_JACJPW010000015.1"/>
</dbReference>
<dbReference type="PANTHER" id="PTHR34047:SF10">
    <property type="entry name" value="GROUP II INTRON-ASSOCIATED OPEN READING FRAME"/>
    <property type="match status" value="1"/>
</dbReference>
<dbReference type="CDD" id="cd01651">
    <property type="entry name" value="RT_G2_intron"/>
    <property type="match status" value="1"/>
</dbReference>